<feature type="transmembrane region" description="Helical" evidence="8">
    <location>
        <begin position="204"/>
        <end position="223"/>
    </location>
</feature>
<evidence type="ECO:0000313" key="10">
    <source>
        <dbReference type="Proteomes" id="UP000441399"/>
    </source>
</evidence>
<dbReference type="InterPro" id="IPR037294">
    <property type="entry name" value="ABC_BtuC-like"/>
</dbReference>
<evidence type="ECO:0000313" key="9">
    <source>
        <dbReference type="EMBL" id="CAA0078607.1"/>
    </source>
</evidence>
<sequence length="344" mass="35917">MINSQIKIAFWGLIALWVMLVIAATTQGAMALSLADLMAVFQSFGDEISQQQGNLALNRYVILELRLPRIVTACVVGAGLAAAGVCMQGLFRNPLADPSLIGVSSGASLGAVLVIVLGSGIVMSAWLQAFLLPLAAFVGGLIATLVVYGIATRHGNADIHRLLLAGIAINAMAGAGVGLLSYIATDNQLRDLTFWSMGSVAKAGWQELAVAAPVIVLASVQLMRYRKALDSLLMGEAIARQIGHDVLRIKRGIIVCATLIVGTAVSMSGVILFVGLVIPHLVRLALGPGHQHVLPLSMLAGACLMLVGDLIARTAVAPAELPIGLLMSLVGGPFFIALLLRQRL</sequence>
<dbReference type="CDD" id="cd06550">
    <property type="entry name" value="TM_ABC_iron-siderophores_like"/>
    <property type="match status" value="1"/>
</dbReference>
<evidence type="ECO:0000256" key="4">
    <source>
        <dbReference type="ARBA" id="ARBA00022475"/>
    </source>
</evidence>
<evidence type="ECO:0000256" key="8">
    <source>
        <dbReference type="SAM" id="Phobius"/>
    </source>
</evidence>
<keyword evidence="3" id="KW-0813">Transport</keyword>
<keyword evidence="7 8" id="KW-0472">Membrane</keyword>
<feature type="transmembrane region" description="Helical" evidence="8">
    <location>
        <begin position="129"/>
        <end position="150"/>
    </location>
</feature>
<dbReference type="GO" id="GO:0022857">
    <property type="term" value="F:transmembrane transporter activity"/>
    <property type="evidence" value="ECO:0007669"/>
    <property type="project" value="InterPro"/>
</dbReference>
<feature type="transmembrane region" description="Helical" evidence="8">
    <location>
        <begin position="70"/>
        <end position="91"/>
    </location>
</feature>
<dbReference type="PANTHER" id="PTHR30472:SF25">
    <property type="entry name" value="ABC TRANSPORTER PERMEASE PROTEIN MJ0876-RELATED"/>
    <property type="match status" value="1"/>
</dbReference>
<feature type="transmembrane region" description="Helical" evidence="8">
    <location>
        <begin position="103"/>
        <end position="123"/>
    </location>
</feature>
<reference evidence="9 10" key="1">
    <citation type="submission" date="2019-11" db="EMBL/GenBank/DDBJ databases">
        <authorList>
            <person name="Holert J."/>
        </authorList>
    </citation>
    <scope>NUCLEOTIDE SEQUENCE [LARGE SCALE GENOMIC DNA]</scope>
    <source>
        <strain evidence="9">SB11_3</strain>
    </source>
</reference>
<keyword evidence="10" id="KW-1185">Reference proteome</keyword>
<dbReference type="PANTHER" id="PTHR30472">
    <property type="entry name" value="FERRIC ENTEROBACTIN TRANSPORT SYSTEM PERMEASE PROTEIN"/>
    <property type="match status" value="1"/>
</dbReference>
<feature type="transmembrane region" description="Helical" evidence="8">
    <location>
        <begin position="253"/>
        <end position="281"/>
    </location>
</feature>
<dbReference type="GO" id="GO:0033214">
    <property type="term" value="P:siderophore-iron import into cell"/>
    <property type="evidence" value="ECO:0007669"/>
    <property type="project" value="TreeGrafter"/>
</dbReference>
<dbReference type="Gene3D" id="1.10.3470.10">
    <property type="entry name" value="ABC transporter involved in vitamin B12 uptake, BtuC"/>
    <property type="match status" value="1"/>
</dbReference>
<keyword evidence="4" id="KW-1003">Cell membrane</keyword>
<proteinExistence type="inferred from homology"/>
<dbReference type="Proteomes" id="UP000441399">
    <property type="component" value="Unassembled WGS sequence"/>
</dbReference>
<evidence type="ECO:0000256" key="5">
    <source>
        <dbReference type="ARBA" id="ARBA00022692"/>
    </source>
</evidence>
<comment type="subcellular location">
    <subcellularLocation>
        <location evidence="1">Cell membrane</location>
        <topology evidence="1">Multi-pass membrane protein</topology>
    </subcellularLocation>
</comment>
<evidence type="ECO:0000256" key="6">
    <source>
        <dbReference type="ARBA" id="ARBA00022989"/>
    </source>
</evidence>
<dbReference type="Pfam" id="PF01032">
    <property type="entry name" value="FecCD"/>
    <property type="match status" value="1"/>
</dbReference>
<dbReference type="AlphaFoldDB" id="A0A5S9MPS9"/>
<feature type="transmembrane region" description="Helical" evidence="8">
    <location>
        <begin position="293"/>
        <end position="311"/>
    </location>
</feature>
<gene>
    <name evidence="9" type="primary">hmuU_1</name>
    <name evidence="9" type="ORF">OPDIPICF_00018</name>
</gene>
<dbReference type="OrthoDB" id="9055647at2"/>
<dbReference type="EMBL" id="CACSIO010000001">
    <property type="protein sequence ID" value="CAA0078607.1"/>
    <property type="molecule type" value="Genomic_DNA"/>
</dbReference>
<dbReference type="SUPFAM" id="SSF81345">
    <property type="entry name" value="ABC transporter involved in vitamin B12 uptake, BtuC"/>
    <property type="match status" value="1"/>
</dbReference>
<evidence type="ECO:0000256" key="7">
    <source>
        <dbReference type="ARBA" id="ARBA00023136"/>
    </source>
</evidence>
<dbReference type="FunFam" id="1.10.3470.10:FF:000001">
    <property type="entry name" value="Vitamin B12 ABC transporter permease BtuC"/>
    <property type="match status" value="1"/>
</dbReference>
<evidence type="ECO:0000256" key="2">
    <source>
        <dbReference type="ARBA" id="ARBA00007935"/>
    </source>
</evidence>
<organism evidence="9 10">
    <name type="scientific">BD1-7 clade bacterium</name>
    <dbReference type="NCBI Taxonomy" id="2029982"/>
    <lineage>
        <taxon>Bacteria</taxon>
        <taxon>Pseudomonadati</taxon>
        <taxon>Pseudomonadota</taxon>
        <taxon>Gammaproteobacteria</taxon>
        <taxon>Cellvibrionales</taxon>
        <taxon>Spongiibacteraceae</taxon>
        <taxon>BD1-7 clade</taxon>
    </lineage>
</organism>
<feature type="transmembrane region" description="Helical" evidence="8">
    <location>
        <begin position="162"/>
        <end position="184"/>
    </location>
</feature>
<feature type="transmembrane region" description="Helical" evidence="8">
    <location>
        <begin position="323"/>
        <end position="340"/>
    </location>
</feature>
<protein>
    <submittedName>
        <fullName evidence="9">Hemin transport system permease protein HmuU</fullName>
    </submittedName>
</protein>
<keyword evidence="5 8" id="KW-0812">Transmembrane</keyword>
<keyword evidence="6 8" id="KW-1133">Transmembrane helix</keyword>
<evidence type="ECO:0000256" key="3">
    <source>
        <dbReference type="ARBA" id="ARBA00022448"/>
    </source>
</evidence>
<comment type="similarity">
    <text evidence="2">Belongs to the binding-protein-dependent transport system permease family. FecCD subfamily.</text>
</comment>
<dbReference type="GO" id="GO:0005886">
    <property type="term" value="C:plasma membrane"/>
    <property type="evidence" value="ECO:0007669"/>
    <property type="project" value="UniProtKB-SubCell"/>
</dbReference>
<name>A0A5S9MPS9_9GAMM</name>
<evidence type="ECO:0000256" key="1">
    <source>
        <dbReference type="ARBA" id="ARBA00004651"/>
    </source>
</evidence>
<dbReference type="InterPro" id="IPR000522">
    <property type="entry name" value="ABC_transptr_permease_BtuC"/>
</dbReference>
<accession>A0A5S9MPS9</accession>